<accession>A0A6A5GI68</accession>
<dbReference type="PANTHER" id="PTHR21662:SF14">
    <property type="entry name" value="INSULIN_EGF-RECEPTOR L DOMAIN PROTEIN-RELATED"/>
    <property type="match status" value="1"/>
</dbReference>
<proteinExistence type="predicted"/>
<dbReference type="Proteomes" id="UP000483820">
    <property type="component" value="Chromosome V"/>
</dbReference>
<gene>
    <name evidence="2" type="ORF">GCK72_020934</name>
</gene>
<dbReference type="EMBL" id="WUAV01000005">
    <property type="protein sequence ID" value="KAF1754373.1"/>
    <property type="molecule type" value="Genomic_DNA"/>
</dbReference>
<protein>
    <recommendedName>
        <fullName evidence="1">Receptor L-domain domain-containing protein</fullName>
    </recommendedName>
</protein>
<name>A0A6A5GI68_CAERE</name>
<feature type="domain" description="Receptor L-domain" evidence="1">
    <location>
        <begin position="7"/>
        <end position="103"/>
    </location>
</feature>
<dbReference type="AlphaFoldDB" id="A0A6A5GI68"/>
<dbReference type="SUPFAM" id="SSF52058">
    <property type="entry name" value="L domain-like"/>
    <property type="match status" value="1"/>
</dbReference>
<comment type="caution">
    <text evidence="2">The sequence shown here is derived from an EMBL/GenBank/DDBJ whole genome shotgun (WGS) entry which is preliminary data.</text>
</comment>
<organism evidence="2 3">
    <name type="scientific">Caenorhabditis remanei</name>
    <name type="common">Caenorhabditis vulgaris</name>
    <dbReference type="NCBI Taxonomy" id="31234"/>
    <lineage>
        <taxon>Eukaryota</taxon>
        <taxon>Metazoa</taxon>
        <taxon>Ecdysozoa</taxon>
        <taxon>Nematoda</taxon>
        <taxon>Chromadorea</taxon>
        <taxon>Rhabditida</taxon>
        <taxon>Rhabditina</taxon>
        <taxon>Rhabditomorpha</taxon>
        <taxon>Rhabditoidea</taxon>
        <taxon>Rhabditidae</taxon>
        <taxon>Peloderinae</taxon>
        <taxon>Caenorhabditis</taxon>
    </lineage>
</organism>
<evidence type="ECO:0000259" key="1">
    <source>
        <dbReference type="Pfam" id="PF01030"/>
    </source>
</evidence>
<reference evidence="2 3" key="1">
    <citation type="submission" date="2019-12" db="EMBL/GenBank/DDBJ databases">
        <title>Chromosome-level assembly of the Caenorhabditis remanei genome.</title>
        <authorList>
            <person name="Teterina A.A."/>
            <person name="Willis J.H."/>
            <person name="Phillips P.C."/>
        </authorList>
    </citation>
    <scope>NUCLEOTIDE SEQUENCE [LARGE SCALE GENOMIC DNA]</scope>
    <source>
        <strain evidence="2 3">PX506</strain>
        <tissue evidence="2">Whole organism</tissue>
    </source>
</reference>
<dbReference type="RefSeq" id="XP_053582809.1">
    <property type="nucleotide sequence ID" value="XM_053733896.1"/>
</dbReference>
<evidence type="ECO:0000313" key="3">
    <source>
        <dbReference type="Proteomes" id="UP000483820"/>
    </source>
</evidence>
<sequence>MSKLPADCNIIIGDLVVNPGDEEYFIKLENVIYLFGALSIQNTTLKDMNSLGGLRYIAHFNQSLPVIQIVGNPKFEYLAFYDLENIITNGNRTAIIQDNHKDLFYFEKGKCKIFGDEKSQSKIYRMRLDATGNQCDVLVVLALVLPAVTSSGSSYRLIAAWEIFEARLDLV</sequence>
<dbReference type="PANTHER" id="PTHR21662">
    <property type="entry name" value="RECEPTOR PROTEIN-TYROSINE KINASE"/>
    <property type="match status" value="1"/>
</dbReference>
<dbReference type="InterPro" id="IPR036941">
    <property type="entry name" value="Rcpt_L-dom_sf"/>
</dbReference>
<dbReference type="GeneID" id="78777039"/>
<dbReference type="InterPro" id="IPR000494">
    <property type="entry name" value="Rcpt_L-dom"/>
</dbReference>
<dbReference type="KEGG" id="crq:GCK72_020934"/>
<dbReference type="Gene3D" id="3.80.20.20">
    <property type="entry name" value="Receptor L-domain"/>
    <property type="match status" value="1"/>
</dbReference>
<dbReference type="InterPro" id="IPR053079">
    <property type="entry name" value="SPS2_domain"/>
</dbReference>
<evidence type="ECO:0000313" key="2">
    <source>
        <dbReference type="EMBL" id="KAF1754373.1"/>
    </source>
</evidence>
<dbReference type="CTD" id="78777039"/>
<dbReference type="Pfam" id="PF01030">
    <property type="entry name" value="Recep_L_domain"/>
    <property type="match status" value="1"/>
</dbReference>